<accession>A0A139X9R1</accession>
<organism evidence="1 2">
    <name type="scientific">Scytonema hofmannii PCC 7110</name>
    <dbReference type="NCBI Taxonomy" id="128403"/>
    <lineage>
        <taxon>Bacteria</taxon>
        <taxon>Bacillati</taxon>
        <taxon>Cyanobacteriota</taxon>
        <taxon>Cyanophyceae</taxon>
        <taxon>Nostocales</taxon>
        <taxon>Scytonemataceae</taxon>
        <taxon>Scytonema</taxon>
    </lineage>
</organism>
<gene>
    <name evidence="1" type="ORF">WA1_22370</name>
</gene>
<name>A0A139X9R1_9CYAN</name>
<evidence type="ECO:0000313" key="1">
    <source>
        <dbReference type="EMBL" id="KYC41438.1"/>
    </source>
</evidence>
<dbReference type="AlphaFoldDB" id="A0A139X9R1"/>
<dbReference type="EMBL" id="ANNX02000021">
    <property type="protein sequence ID" value="KYC41438.1"/>
    <property type="molecule type" value="Genomic_DNA"/>
</dbReference>
<reference evidence="1 2" key="1">
    <citation type="journal article" date="2013" name="Genome Biol. Evol.">
        <title>Genomes of Stigonematalean cyanobacteria (subsection V) and the evolution of oxygenic photosynthesis from prokaryotes to plastids.</title>
        <authorList>
            <person name="Dagan T."/>
            <person name="Roettger M."/>
            <person name="Stucken K."/>
            <person name="Landan G."/>
            <person name="Koch R."/>
            <person name="Major P."/>
            <person name="Gould S.B."/>
            <person name="Goremykin V.V."/>
            <person name="Rippka R."/>
            <person name="Tandeau de Marsac N."/>
            <person name="Gugger M."/>
            <person name="Lockhart P.J."/>
            <person name="Allen J.F."/>
            <person name="Brune I."/>
            <person name="Maus I."/>
            <person name="Puhler A."/>
            <person name="Martin W.F."/>
        </authorList>
    </citation>
    <scope>NUCLEOTIDE SEQUENCE [LARGE SCALE GENOMIC DNA]</scope>
    <source>
        <strain evidence="1 2">PCC 7110</strain>
    </source>
</reference>
<sequence length="68" mass="7818">MPKILFGAIANKSNRWKPMPFLANDFNLLRKRITARYLSLESEVGDCWIGFALLPVTHEERELSGKRA</sequence>
<proteinExistence type="predicted"/>
<keyword evidence="2" id="KW-1185">Reference proteome</keyword>
<comment type="caution">
    <text evidence="1">The sequence shown here is derived from an EMBL/GenBank/DDBJ whole genome shotgun (WGS) entry which is preliminary data.</text>
</comment>
<dbReference type="Proteomes" id="UP000076925">
    <property type="component" value="Unassembled WGS sequence"/>
</dbReference>
<protein>
    <submittedName>
        <fullName evidence="1">Uncharacterized protein</fullName>
    </submittedName>
</protein>
<evidence type="ECO:0000313" key="2">
    <source>
        <dbReference type="Proteomes" id="UP000076925"/>
    </source>
</evidence>